<dbReference type="InterPro" id="IPR001357">
    <property type="entry name" value="BRCT_dom"/>
</dbReference>
<dbReference type="GO" id="GO:0006270">
    <property type="term" value="P:DNA replication initiation"/>
    <property type="evidence" value="ECO:0007669"/>
    <property type="project" value="TreeGrafter"/>
</dbReference>
<evidence type="ECO:0000256" key="1">
    <source>
        <dbReference type="ARBA" id="ARBA00022737"/>
    </source>
</evidence>
<proteinExistence type="predicted"/>
<dbReference type="InterPro" id="IPR059215">
    <property type="entry name" value="BRCT2_TopBP1-like"/>
</dbReference>
<keyword evidence="1" id="KW-0677">Repeat</keyword>
<accession>A0A9W8E369</accession>
<dbReference type="PANTHER" id="PTHR13561:SF20">
    <property type="entry name" value="DNA TOPOISOMERASE 2-BINDING PROTEIN 1"/>
    <property type="match status" value="1"/>
</dbReference>
<dbReference type="PANTHER" id="PTHR13561">
    <property type="entry name" value="DNA REPLICATION REGULATOR DPB11-RELATED"/>
    <property type="match status" value="1"/>
</dbReference>
<dbReference type="PROSITE" id="PS50172">
    <property type="entry name" value="BRCT"/>
    <property type="match status" value="2"/>
</dbReference>
<dbReference type="SUPFAM" id="SSF52113">
    <property type="entry name" value="BRCT domain"/>
    <property type="match status" value="2"/>
</dbReference>
<feature type="region of interest" description="Disordered" evidence="2">
    <location>
        <begin position="272"/>
        <end position="337"/>
    </location>
</feature>
<keyword evidence="5" id="KW-1185">Reference proteome</keyword>
<protein>
    <submittedName>
        <fullName evidence="4">DNA topoisomerase 2-binding protein 1</fullName>
    </submittedName>
</protein>
<dbReference type="OrthoDB" id="251770at2759"/>
<dbReference type="AlphaFoldDB" id="A0A9W8E369"/>
<sequence length="337" mass="36732">MPSPTAEFTSGPLHGYLVCSTGLNLNQRQELAHIVTSLGGGYTGDYTEDVNILVAERTGSEKYKLAVRVCKPIVLPGWVYAYQHAALDGVTLDSDNVLEQFLLPPFAGCRVHLTGFPHALVRHKIQKLVTEYGGRYDENLSAKCTHLVANKPQGSKYSFAQSCGIHIVNLDWVLDSVTMKACADEHLYPVLAPQVIDGGENGIAKLGALRLPEHLTPNQSGISGDGRRRRLRSAATWAANNSLQRSATAPVYNLRSSQKREKMSLLKRSISDQVEEFPSASTTGGDGIDDGRPPEQEYSDDVEDPIVEEDGRDDKSDLGGSLALPDEPSFSSSYFQN</sequence>
<feature type="domain" description="BRCT" evidence="3">
    <location>
        <begin position="101"/>
        <end position="190"/>
    </location>
</feature>
<dbReference type="Pfam" id="PF00533">
    <property type="entry name" value="BRCT"/>
    <property type="match status" value="1"/>
</dbReference>
<dbReference type="Pfam" id="PF12738">
    <property type="entry name" value="PTCB-BRCT"/>
    <property type="match status" value="1"/>
</dbReference>
<gene>
    <name evidence="4" type="primary">TOPBP1</name>
    <name evidence="4" type="ORF">IWQ62_003129</name>
</gene>
<reference evidence="4" key="1">
    <citation type="submission" date="2022-07" db="EMBL/GenBank/DDBJ databases">
        <title>Phylogenomic reconstructions and comparative analyses of Kickxellomycotina fungi.</title>
        <authorList>
            <person name="Reynolds N.K."/>
            <person name="Stajich J.E."/>
            <person name="Barry K."/>
            <person name="Grigoriev I.V."/>
            <person name="Crous P."/>
            <person name="Smith M.E."/>
        </authorList>
    </citation>
    <scope>NUCLEOTIDE SEQUENCE</scope>
    <source>
        <strain evidence="4">RSA 1196</strain>
    </source>
</reference>
<evidence type="ECO:0000259" key="3">
    <source>
        <dbReference type="PROSITE" id="PS50172"/>
    </source>
</evidence>
<comment type="caution">
    <text evidence="4">The sequence shown here is derived from an EMBL/GenBank/DDBJ whole genome shotgun (WGS) entry which is preliminary data.</text>
</comment>
<dbReference type="SMART" id="SM00292">
    <property type="entry name" value="BRCT"/>
    <property type="match status" value="2"/>
</dbReference>
<dbReference type="GO" id="GO:0033314">
    <property type="term" value="P:mitotic DNA replication checkpoint signaling"/>
    <property type="evidence" value="ECO:0007669"/>
    <property type="project" value="TreeGrafter"/>
</dbReference>
<feature type="non-terminal residue" evidence="4">
    <location>
        <position position="337"/>
    </location>
</feature>
<evidence type="ECO:0000313" key="5">
    <source>
        <dbReference type="Proteomes" id="UP001150925"/>
    </source>
</evidence>
<dbReference type="CDD" id="cd17731">
    <property type="entry name" value="BRCT_TopBP1_rpt2_like"/>
    <property type="match status" value="2"/>
</dbReference>
<dbReference type="EMBL" id="JANBPY010000786">
    <property type="protein sequence ID" value="KAJ1963727.1"/>
    <property type="molecule type" value="Genomic_DNA"/>
</dbReference>
<evidence type="ECO:0000256" key="2">
    <source>
        <dbReference type="SAM" id="MobiDB-lite"/>
    </source>
</evidence>
<name>A0A9W8E369_9FUNG</name>
<evidence type="ECO:0000313" key="4">
    <source>
        <dbReference type="EMBL" id="KAJ1963727.1"/>
    </source>
</evidence>
<dbReference type="GO" id="GO:0007095">
    <property type="term" value="P:mitotic G2 DNA damage checkpoint signaling"/>
    <property type="evidence" value="ECO:0007669"/>
    <property type="project" value="TreeGrafter"/>
</dbReference>
<feature type="domain" description="BRCT" evidence="3">
    <location>
        <begin position="8"/>
        <end position="80"/>
    </location>
</feature>
<feature type="compositionally biased region" description="Acidic residues" evidence="2">
    <location>
        <begin position="297"/>
        <end position="311"/>
    </location>
</feature>
<dbReference type="Gene3D" id="3.40.50.10190">
    <property type="entry name" value="BRCT domain"/>
    <property type="match status" value="2"/>
</dbReference>
<dbReference type="Proteomes" id="UP001150925">
    <property type="component" value="Unassembled WGS sequence"/>
</dbReference>
<organism evidence="4 5">
    <name type="scientific">Dispira parvispora</name>
    <dbReference type="NCBI Taxonomy" id="1520584"/>
    <lineage>
        <taxon>Eukaryota</taxon>
        <taxon>Fungi</taxon>
        <taxon>Fungi incertae sedis</taxon>
        <taxon>Zoopagomycota</taxon>
        <taxon>Kickxellomycotina</taxon>
        <taxon>Dimargaritomycetes</taxon>
        <taxon>Dimargaritales</taxon>
        <taxon>Dimargaritaceae</taxon>
        <taxon>Dispira</taxon>
    </lineage>
</organism>
<dbReference type="InterPro" id="IPR036420">
    <property type="entry name" value="BRCT_dom_sf"/>
</dbReference>